<dbReference type="EMBL" id="FOXR01000011">
    <property type="protein sequence ID" value="SFQ07638.1"/>
    <property type="molecule type" value="Genomic_DNA"/>
</dbReference>
<evidence type="ECO:0000259" key="9">
    <source>
        <dbReference type="Pfam" id="PF17768"/>
    </source>
</evidence>
<evidence type="ECO:0000256" key="5">
    <source>
        <dbReference type="ARBA" id="ARBA00022839"/>
    </source>
</evidence>
<dbReference type="OrthoDB" id="9809852at2"/>
<dbReference type="InterPro" id="IPR018779">
    <property type="entry name" value="RecJ_C"/>
</dbReference>
<keyword evidence="11" id="KW-1185">Reference proteome</keyword>
<feature type="domain" description="DHHA1" evidence="7">
    <location>
        <begin position="356"/>
        <end position="441"/>
    </location>
</feature>
<dbReference type="InterPro" id="IPR051673">
    <property type="entry name" value="SSDNA_exonuclease_RecJ"/>
</dbReference>
<dbReference type="STRING" id="937334.SAMN05444406_11153"/>
<dbReference type="SUPFAM" id="SSF64182">
    <property type="entry name" value="DHH phosphoesterases"/>
    <property type="match status" value="1"/>
</dbReference>
<feature type="domain" description="Single-stranded-DNA-specific exonuclease RecJ C-terminal" evidence="8">
    <location>
        <begin position="775"/>
        <end position="831"/>
    </location>
</feature>
<dbReference type="InterPro" id="IPR038763">
    <property type="entry name" value="DHH_sf"/>
</dbReference>
<dbReference type="InterPro" id="IPR001667">
    <property type="entry name" value="DDH_dom"/>
</dbReference>
<dbReference type="Proteomes" id="UP000198577">
    <property type="component" value="Unassembled WGS sequence"/>
</dbReference>
<dbReference type="Gene3D" id="3.10.310.30">
    <property type="match status" value="1"/>
</dbReference>
<evidence type="ECO:0000259" key="6">
    <source>
        <dbReference type="Pfam" id="PF01368"/>
    </source>
</evidence>
<feature type="domain" description="RecJ OB" evidence="9">
    <location>
        <begin position="458"/>
        <end position="563"/>
    </location>
</feature>
<dbReference type="RefSeq" id="WP_092282288.1">
    <property type="nucleotide sequence ID" value="NZ_FOXR01000011.1"/>
</dbReference>
<dbReference type="Pfam" id="PF01368">
    <property type="entry name" value="DHH"/>
    <property type="match status" value="1"/>
</dbReference>
<organism evidence="10 11">
    <name type="scientific">Caldicoprobacter faecalis</name>
    <dbReference type="NCBI Taxonomy" id="937334"/>
    <lineage>
        <taxon>Bacteria</taxon>
        <taxon>Bacillati</taxon>
        <taxon>Bacillota</taxon>
        <taxon>Clostridia</taxon>
        <taxon>Caldicoprobacterales</taxon>
        <taxon>Caldicoprobacteraceae</taxon>
        <taxon>Caldicoprobacter</taxon>
    </lineage>
</organism>
<dbReference type="GO" id="GO:0006281">
    <property type="term" value="P:DNA repair"/>
    <property type="evidence" value="ECO:0007669"/>
    <property type="project" value="InterPro"/>
</dbReference>
<dbReference type="GO" id="GO:0006310">
    <property type="term" value="P:DNA recombination"/>
    <property type="evidence" value="ECO:0007669"/>
    <property type="project" value="InterPro"/>
</dbReference>
<evidence type="ECO:0000256" key="1">
    <source>
        <dbReference type="ARBA" id="ARBA00005915"/>
    </source>
</evidence>
<dbReference type="InterPro" id="IPR004610">
    <property type="entry name" value="RecJ"/>
</dbReference>
<evidence type="ECO:0000259" key="7">
    <source>
        <dbReference type="Pfam" id="PF02272"/>
    </source>
</evidence>
<dbReference type="GO" id="GO:0008409">
    <property type="term" value="F:5'-3' exonuclease activity"/>
    <property type="evidence" value="ECO:0007669"/>
    <property type="project" value="InterPro"/>
</dbReference>
<reference evidence="10 11" key="1">
    <citation type="submission" date="2016-10" db="EMBL/GenBank/DDBJ databases">
        <authorList>
            <person name="de Groot N.N."/>
        </authorList>
    </citation>
    <scope>NUCLEOTIDE SEQUENCE [LARGE SCALE GENOMIC DNA]</scope>
    <source>
        <strain evidence="10 11">DSM 20678</strain>
    </source>
</reference>
<keyword evidence="5 10" id="KW-0269">Exonuclease</keyword>
<keyword evidence="4" id="KW-0378">Hydrolase</keyword>
<dbReference type="NCBIfam" id="TIGR00644">
    <property type="entry name" value="recJ"/>
    <property type="match status" value="1"/>
</dbReference>
<dbReference type="GO" id="GO:0003676">
    <property type="term" value="F:nucleic acid binding"/>
    <property type="evidence" value="ECO:0007669"/>
    <property type="project" value="InterPro"/>
</dbReference>
<evidence type="ECO:0000256" key="2">
    <source>
        <dbReference type="ARBA" id="ARBA00019841"/>
    </source>
</evidence>
<accession>A0A1I5VJ84</accession>
<gene>
    <name evidence="10" type="ORF">SAMN05444406_11153</name>
</gene>
<evidence type="ECO:0000256" key="3">
    <source>
        <dbReference type="ARBA" id="ARBA00022722"/>
    </source>
</evidence>
<dbReference type="PANTHER" id="PTHR30255:SF2">
    <property type="entry name" value="SINGLE-STRANDED-DNA-SPECIFIC EXONUCLEASE RECJ"/>
    <property type="match status" value="1"/>
</dbReference>
<dbReference type="Pfam" id="PF02272">
    <property type="entry name" value="DHHA1"/>
    <property type="match status" value="1"/>
</dbReference>
<dbReference type="Pfam" id="PF10141">
    <property type="entry name" value="ssDNA-exonuc_C"/>
    <property type="match status" value="1"/>
</dbReference>
<evidence type="ECO:0000313" key="10">
    <source>
        <dbReference type="EMBL" id="SFQ07638.1"/>
    </source>
</evidence>
<dbReference type="Pfam" id="PF17768">
    <property type="entry name" value="RecJ_OB"/>
    <property type="match status" value="1"/>
</dbReference>
<dbReference type="AlphaFoldDB" id="A0A1I5VJ84"/>
<proteinExistence type="inferred from homology"/>
<dbReference type="PANTHER" id="PTHR30255">
    <property type="entry name" value="SINGLE-STRANDED-DNA-SPECIFIC EXONUCLEASE RECJ"/>
    <property type="match status" value="1"/>
</dbReference>
<evidence type="ECO:0000313" key="11">
    <source>
        <dbReference type="Proteomes" id="UP000198577"/>
    </source>
</evidence>
<evidence type="ECO:0000259" key="8">
    <source>
        <dbReference type="Pfam" id="PF10141"/>
    </source>
</evidence>
<evidence type="ECO:0000256" key="4">
    <source>
        <dbReference type="ARBA" id="ARBA00022801"/>
    </source>
</evidence>
<protein>
    <recommendedName>
        <fullName evidence="2">Single-stranded-DNA-specific exonuclease RecJ</fullName>
    </recommendedName>
</protein>
<dbReference type="InterPro" id="IPR003156">
    <property type="entry name" value="DHHA1_dom"/>
</dbReference>
<name>A0A1I5VJ84_9FIRM</name>
<dbReference type="InterPro" id="IPR041122">
    <property type="entry name" value="RecJ_OB"/>
</dbReference>
<comment type="similarity">
    <text evidence="1">Belongs to the RecJ family.</text>
</comment>
<keyword evidence="3" id="KW-0540">Nuclease</keyword>
<feature type="domain" description="DDH" evidence="6">
    <location>
        <begin position="82"/>
        <end position="227"/>
    </location>
</feature>
<sequence>MPLYLPLVEETPEWKRCIERIQSGLGVSQVMARLLVNRGITDLQQAALFINPTLDGLHDPFLLPDMATAVERIRKAIDSGEHIAIYGDYDVDGITAASALYLFLKGRGADVEVYIPDRYSEGYGMNCQAVEQLYARGTKLIITVDCGITALEEVELARQLGMDVIVTDHHRCSDDLPHACAVVNPSRSDHSYPFCNLAGVGVAAKLIQALGGIEAVEEYLDLIALGTVADVVPLLGENRILAAKGIERINTSPRLGVEALIKAAGLSQGNIDAYRIAFMLAPRLNAAGRMSTAYLGFLLLTAQDEEDAIRIARQLNEENSRRQQIENALVEECRDRLLQSGDLSTEWIIVLEGEEGEGWHPGVIGIAASKISEQFYRPCILISLQGDIGVGSARSIEGFNMYDALKQVDDLFIRFGGHEMAAGFSIPREAVPELKQRLLSYAHHNMDDSLLIPRDYHDGLLMPHDITLSLVQEIKRLEPFGMGNPPPQFLFCNAEVENCWTVGNDGKHLKMSVSTGQRLWDAIGFGLGDKKDYLLGGRKKVDIIAAVEENEWGGVKKIQFNVKSMQAVLNDRNDVEAFLEPFYFKFFDAFLQEIMYNNDCINGKQLSKAEWPAFQQVGCEEAVRCFKTSKVGSLILANTLEGARWALSLMVEGEMSHTAFAYGYFHEMWETGMNGILLAPVIDRVFFRHYRRIFLLEGELPLYPRLHLMEGLRERVYVIKGWNSQEVLLKDVIERLDVERPHFVALYKWLHSRRQGQNLWPGVSKMVWQFNRATGQDINEFQLRLMLGVFKELDFVRIDSQQSYVKVECVQNPRSRELTESVLYQKYRAWIEGLQSHCKKEE</sequence>
<dbReference type="Gene3D" id="3.90.1640.30">
    <property type="match status" value="1"/>
</dbReference>